<proteinExistence type="predicted"/>
<gene>
    <name evidence="1" type="ORF">OVN521_LOCUS21106</name>
</gene>
<protein>
    <submittedName>
        <fullName evidence="1">Uncharacterized protein</fullName>
    </submittedName>
</protein>
<keyword evidence="2" id="KW-1185">Reference proteome</keyword>
<organism evidence="1 2">
    <name type="scientific">Rotaria magnacalcarata</name>
    <dbReference type="NCBI Taxonomy" id="392030"/>
    <lineage>
        <taxon>Eukaryota</taxon>
        <taxon>Metazoa</taxon>
        <taxon>Spiralia</taxon>
        <taxon>Gnathifera</taxon>
        <taxon>Rotifera</taxon>
        <taxon>Eurotatoria</taxon>
        <taxon>Bdelloidea</taxon>
        <taxon>Philodinida</taxon>
        <taxon>Philodinidae</taxon>
        <taxon>Rotaria</taxon>
    </lineage>
</organism>
<accession>A0A819V8G1</accession>
<dbReference type="EMBL" id="CAJOBG010004312">
    <property type="protein sequence ID" value="CAF4105133.1"/>
    <property type="molecule type" value="Genomic_DNA"/>
</dbReference>
<comment type="caution">
    <text evidence="1">The sequence shown here is derived from an EMBL/GenBank/DDBJ whole genome shotgun (WGS) entry which is preliminary data.</text>
</comment>
<dbReference type="Proteomes" id="UP000663866">
    <property type="component" value="Unassembled WGS sequence"/>
</dbReference>
<name>A0A819V8G1_9BILA</name>
<reference evidence="1" key="1">
    <citation type="submission" date="2021-02" db="EMBL/GenBank/DDBJ databases">
        <authorList>
            <person name="Nowell W R."/>
        </authorList>
    </citation>
    <scope>NUCLEOTIDE SEQUENCE</scope>
</reference>
<dbReference type="AlphaFoldDB" id="A0A819V8G1"/>
<evidence type="ECO:0000313" key="1">
    <source>
        <dbReference type="EMBL" id="CAF4105133.1"/>
    </source>
</evidence>
<evidence type="ECO:0000313" key="2">
    <source>
        <dbReference type="Proteomes" id="UP000663866"/>
    </source>
</evidence>
<sequence length="232" mass="26585">MGHFSIIYPLSATWVVSSMPHYSVLKQERKFLLARNVSKSRRIVNSVRNKTRELENALISNKDQSTSNEQFTYKTRSFAGPSCLKRTNFLEEKNADDNNDINDYYQIIRNSFLLQIMKQTICISCKQIWNGDLPIAKREGVVVKILVKMNQTAQMTSIRAISIKQIPRTVKRTTLHSITTKSLTKSLSTLAITPNANQLSLPLSSLSLTVKPNPLDLPHDRKYRQEIYKKLN</sequence>